<dbReference type="Pfam" id="PF14361">
    <property type="entry name" value="RsbRD_N"/>
    <property type="match status" value="1"/>
</dbReference>
<dbReference type="EMBL" id="BAEE01000063">
    <property type="protein sequence ID" value="GAB10866.1"/>
    <property type="molecule type" value="Genomic_DNA"/>
</dbReference>
<gene>
    <name evidence="3" type="ORF">GOARA_063_00650</name>
</gene>
<organism evidence="3 4">
    <name type="scientific">Gordonia araii NBRC 100433</name>
    <dbReference type="NCBI Taxonomy" id="1073574"/>
    <lineage>
        <taxon>Bacteria</taxon>
        <taxon>Bacillati</taxon>
        <taxon>Actinomycetota</taxon>
        <taxon>Actinomycetes</taxon>
        <taxon>Mycobacteriales</taxon>
        <taxon>Gordoniaceae</taxon>
        <taxon>Gordonia</taxon>
    </lineage>
</organism>
<feature type="domain" description="RsbT co-antagonist protein RsbRD N-terminal" evidence="2">
    <location>
        <begin position="22"/>
        <end position="154"/>
    </location>
</feature>
<name>G7H4U1_9ACTN</name>
<dbReference type="STRING" id="1073574.GOARA_063_00650"/>
<keyword evidence="4" id="KW-1185">Reference proteome</keyword>
<dbReference type="PANTHER" id="PTHR33744:SF1">
    <property type="entry name" value="DNA-BINDING TRANSCRIPTIONAL ACTIVATOR ADER"/>
    <property type="match status" value="1"/>
</dbReference>
<dbReference type="Pfam" id="PF13556">
    <property type="entry name" value="HTH_30"/>
    <property type="match status" value="1"/>
</dbReference>
<evidence type="ECO:0000313" key="3">
    <source>
        <dbReference type="EMBL" id="GAB10866.1"/>
    </source>
</evidence>
<feature type="domain" description="PucR C-terminal helix-turn-helix" evidence="1">
    <location>
        <begin position="316"/>
        <end position="374"/>
    </location>
</feature>
<evidence type="ECO:0000259" key="1">
    <source>
        <dbReference type="Pfam" id="PF13556"/>
    </source>
</evidence>
<dbReference type="PANTHER" id="PTHR33744">
    <property type="entry name" value="CARBOHYDRATE DIACID REGULATOR"/>
    <property type="match status" value="1"/>
</dbReference>
<dbReference type="AlphaFoldDB" id="G7H4U1"/>
<dbReference type="Gene3D" id="1.10.10.2840">
    <property type="entry name" value="PucR C-terminal helix-turn-helix domain"/>
    <property type="match status" value="1"/>
</dbReference>
<evidence type="ECO:0000313" key="4">
    <source>
        <dbReference type="Proteomes" id="UP000035088"/>
    </source>
</evidence>
<evidence type="ECO:0000259" key="2">
    <source>
        <dbReference type="Pfam" id="PF14361"/>
    </source>
</evidence>
<sequence length="379" mass="40554">MGMSHSLAEPRRRSVLAHVDPDALTRSVTDEILAGEDAYAERTMPRDLLDAVTRDNILALFAAIDGETLDLEPARRVGSLKAELGIPLAGVMHAYRIAGIKLWHEIGDVAAGSVEEGGLFELGMQVWSILDQFSTAAAEAHREVTDSRGRWVEQTRIAAVLDLLDDASDPQQRDHAAAVLGWTDDSRLVVVATDSPISALSTSDGPAGAIQWVDRGGLRMGVSVVSGGTTRRRWTPDLDARIGVSEEFDLLQDAPTGGRQAALALRCAGTARAGVVHYGEMPVETLVVSQPAVSLEVAAQILGGLADLPEDDRNVLLDTVEAWIELDGSSSKAAGRLHCHRNTVLYRLRRVEKLTGRSVAKPADVVALGVAVLARRHLG</sequence>
<dbReference type="InterPro" id="IPR051448">
    <property type="entry name" value="CdaR-like_regulators"/>
</dbReference>
<dbReference type="InterPro" id="IPR025736">
    <property type="entry name" value="PucR_C-HTH_dom"/>
</dbReference>
<reference evidence="3 4" key="1">
    <citation type="submission" date="2011-11" db="EMBL/GenBank/DDBJ databases">
        <title>Whole genome shotgun sequence of Gordonia araii NBRC 100433.</title>
        <authorList>
            <person name="Yoshida Y."/>
            <person name="Hosoyama A."/>
            <person name="Tsuchikane K."/>
            <person name="Katsumata H."/>
            <person name="Yamazaki S."/>
            <person name="Fujita N."/>
        </authorList>
    </citation>
    <scope>NUCLEOTIDE SEQUENCE [LARGE SCALE GENOMIC DNA]</scope>
    <source>
        <strain evidence="3 4">NBRC 100433</strain>
    </source>
</reference>
<dbReference type="Proteomes" id="UP000035088">
    <property type="component" value="Unassembled WGS sequence"/>
</dbReference>
<dbReference type="InterPro" id="IPR025751">
    <property type="entry name" value="RsbRD_N_dom"/>
</dbReference>
<proteinExistence type="predicted"/>
<comment type="caution">
    <text evidence="3">The sequence shown here is derived from an EMBL/GenBank/DDBJ whole genome shotgun (WGS) entry which is preliminary data.</text>
</comment>
<protein>
    <submittedName>
        <fullName evidence="3">Putative CdaR family transcriptional regulator</fullName>
    </submittedName>
</protein>
<accession>G7H4U1</accession>
<dbReference type="InterPro" id="IPR042070">
    <property type="entry name" value="PucR_C-HTH_sf"/>
</dbReference>